<name>A0A916J293_9PROT</name>
<dbReference type="AlphaFoldDB" id="A0A916J293"/>
<organism evidence="1 2">
    <name type="scientific">Georgfuchsia toluolica</name>
    <dbReference type="NCBI Taxonomy" id="424218"/>
    <lineage>
        <taxon>Bacteria</taxon>
        <taxon>Pseudomonadati</taxon>
        <taxon>Pseudomonadota</taxon>
        <taxon>Betaproteobacteria</taxon>
        <taxon>Nitrosomonadales</taxon>
        <taxon>Sterolibacteriaceae</taxon>
        <taxon>Georgfuchsia</taxon>
    </lineage>
</organism>
<keyword evidence="2" id="KW-1185">Reference proteome</keyword>
<protein>
    <recommendedName>
        <fullName evidence="3">Tc1-like transposase DDE domain-containing protein</fullName>
    </recommendedName>
</protein>
<sequence length="61" mass="7070">MIIWDGLKAHKSRLVREFVELKGDRIVLDYLPRLPAVITSGSLVSMPHWSFIFPLNCFQMP</sequence>
<gene>
    <name evidence="1" type="ORF">GTOL_11236</name>
</gene>
<dbReference type="RefSeq" id="WP_220635331.1">
    <property type="nucleotide sequence ID" value="NZ_CAJQUM010000001.1"/>
</dbReference>
<dbReference type="EMBL" id="CAJQUM010000001">
    <property type="protein sequence ID" value="CAG4883354.1"/>
    <property type="molecule type" value="Genomic_DNA"/>
</dbReference>
<evidence type="ECO:0008006" key="3">
    <source>
        <dbReference type="Google" id="ProtNLM"/>
    </source>
</evidence>
<reference evidence="1" key="1">
    <citation type="submission" date="2021-04" db="EMBL/GenBank/DDBJ databases">
        <authorList>
            <person name="Hornung B."/>
        </authorList>
    </citation>
    <scope>NUCLEOTIDE SEQUENCE</scope>
    <source>
        <strain evidence="1">G5G6</strain>
    </source>
</reference>
<evidence type="ECO:0000313" key="2">
    <source>
        <dbReference type="Proteomes" id="UP000742786"/>
    </source>
</evidence>
<accession>A0A916J293</accession>
<comment type="caution">
    <text evidence="1">The sequence shown here is derived from an EMBL/GenBank/DDBJ whole genome shotgun (WGS) entry which is preliminary data.</text>
</comment>
<dbReference type="Proteomes" id="UP000742786">
    <property type="component" value="Unassembled WGS sequence"/>
</dbReference>
<evidence type="ECO:0000313" key="1">
    <source>
        <dbReference type="EMBL" id="CAG4883354.1"/>
    </source>
</evidence>
<proteinExistence type="predicted"/>